<keyword evidence="9" id="KW-1185">Reference proteome</keyword>
<dbReference type="Gene3D" id="3.20.20.30">
    <property type="entry name" value="Luciferase-like domain"/>
    <property type="match status" value="1"/>
</dbReference>
<organism evidence="8 9">
    <name type="scientific">Streptomyces ramulosus</name>
    <dbReference type="NCBI Taxonomy" id="47762"/>
    <lineage>
        <taxon>Bacteria</taxon>
        <taxon>Bacillati</taxon>
        <taxon>Actinomycetota</taxon>
        <taxon>Actinomycetes</taxon>
        <taxon>Kitasatosporales</taxon>
        <taxon>Streptomycetaceae</taxon>
        <taxon>Streptomyces</taxon>
    </lineage>
</organism>
<name>A0ABW1FQY4_9ACTN</name>
<keyword evidence="2" id="KW-0288">FMN</keyword>
<evidence type="ECO:0000259" key="7">
    <source>
        <dbReference type="Pfam" id="PF00296"/>
    </source>
</evidence>
<dbReference type="RefSeq" id="WP_345093386.1">
    <property type="nucleotide sequence ID" value="NZ_BAAAWG010000025.1"/>
</dbReference>
<dbReference type="Pfam" id="PF00296">
    <property type="entry name" value="Bac_luciferase"/>
    <property type="match status" value="1"/>
</dbReference>
<dbReference type="EMBL" id="JBHSPW010000015">
    <property type="protein sequence ID" value="MFC5896561.1"/>
    <property type="molecule type" value="Genomic_DNA"/>
</dbReference>
<sequence length="352" mass="37604">MASPAPQRRPIPLAVALDGPPDGGRPAAPERFDAAGYLRLVRLAERGTLDFVTLGDAFGRPGPDALAVLSRVAPATSRIGLVPTVTTTHTEPFHVATSIATLDWVSSGRAGWRPDVSLTAAEAALFGRRPAPAPDAAWREAGEVAEVAALLWDSWEDDAEIRDRASGRFIDRDRLHYTDYAGEFFSVRGPSIVPRPPQGRPPVVLDATGTGPGGATVRQVAAAHADVALVRAEDPATAFAARDDLRARARALGRDPDRLLVLASLAIELYASGDAVALADRIGDWYADGAADGFHLRPADPARDLGLLVDGTVPVLQHRCLLRRFYPGATLREHLGLPRPANRHARAREVSR</sequence>
<gene>
    <name evidence="8" type="ORF">ACFP3M_27560</name>
</gene>
<evidence type="ECO:0000313" key="8">
    <source>
        <dbReference type="EMBL" id="MFC5896561.1"/>
    </source>
</evidence>
<keyword evidence="4" id="KW-0503">Monooxygenase</keyword>
<keyword evidence="3" id="KW-0560">Oxidoreductase</keyword>
<protein>
    <submittedName>
        <fullName evidence="8">LLM class flavin-dependent oxidoreductase</fullName>
    </submittedName>
</protein>
<evidence type="ECO:0000256" key="6">
    <source>
        <dbReference type="SAM" id="MobiDB-lite"/>
    </source>
</evidence>
<evidence type="ECO:0000256" key="1">
    <source>
        <dbReference type="ARBA" id="ARBA00022630"/>
    </source>
</evidence>
<dbReference type="PANTHER" id="PTHR30011:SF16">
    <property type="entry name" value="C2H2 FINGER DOMAIN TRANSCRIPTION FACTOR (EUROFUNG)-RELATED"/>
    <property type="match status" value="1"/>
</dbReference>
<evidence type="ECO:0000256" key="4">
    <source>
        <dbReference type="ARBA" id="ARBA00023033"/>
    </source>
</evidence>
<comment type="caution">
    <text evidence="8">The sequence shown here is derived from an EMBL/GenBank/DDBJ whole genome shotgun (WGS) entry which is preliminary data.</text>
</comment>
<dbReference type="PIRSF" id="PIRSF000337">
    <property type="entry name" value="NTA_MOA"/>
    <property type="match status" value="1"/>
</dbReference>
<dbReference type="InterPro" id="IPR036661">
    <property type="entry name" value="Luciferase-like_sf"/>
</dbReference>
<dbReference type="PANTHER" id="PTHR30011">
    <property type="entry name" value="ALKANESULFONATE MONOOXYGENASE-RELATED"/>
    <property type="match status" value="1"/>
</dbReference>
<dbReference type="SUPFAM" id="SSF51679">
    <property type="entry name" value="Bacterial luciferase-like"/>
    <property type="match status" value="1"/>
</dbReference>
<evidence type="ECO:0000313" key="9">
    <source>
        <dbReference type="Proteomes" id="UP001596241"/>
    </source>
</evidence>
<accession>A0ABW1FQY4</accession>
<feature type="region of interest" description="Disordered" evidence="6">
    <location>
        <begin position="1"/>
        <end position="28"/>
    </location>
</feature>
<keyword evidence="1" id="KW-0285">Flavoprotein</keyword>
<dbReference type="Proteomes" id="UP001596241">
    <property type="component" value="Unassembled WGS sequence"/>
</dbReference>
<comment type="similarity">
    <text evidence="5">Belongs to the NtaA/SnaA/DszA monooxygenase family.</text>
</comment>
<feature type="domain" description="Luciferase-like" evidence="7">
    <location>
        <begin position="30"/>
        <end position="267"/>
    </location>
</feature>
<proteinExistence type="inferred from homology"/>
<feature type="compositionally biased region" description="Low complexity" evidence="6">
    <location>
        <begin position="18"/>
        <end position="27"/>
    </location>
</feature>
<evidence type="ECO:0000256" key="5">
    <source>
        <dbReference type="ARBA" id="ARBA00033748"/>
    </source>
</evidence>
<dbReference type="InterPro" id="IPR016215">
    <property type="entry name" value="NTA_MOA"/>
</dbReference>
<evidence type="ECO:0000256" key="3">
    <source>
        <dbReference type="ARBA" id="ARBA00023002"/>
    </source>
</evidence>
<reference evidence="9" key="1">
    <citation type="journal article" date="2019" name="Int. J. Syst. Evol. Microbiol.">
        <title>The Global Catalogue of Microorganisms (GCM) 10K type strain sequencing project: providing services to taxonomists for standard genome sequencing and annotation.</title>
        <authorList>
            <consortium name="The Broad Institute Genomics Platform"/>
            <consortium name="The Broad Institute Genome Sequencing Center for Infectious Disease"/>
            <person name="Wu L."/>
            <person name="Ma J."/>
        </authorList>
    </citation>
    <scope>NUCLEOTIDE SEQUENCE [LARGE SCALE GENOMIC DNA]</scope>
    <source>
        <strain evidence="9">CGMCC 1.15809</strain>
    </source>
</reference>
<dbReference type="InterPro" id="IPR011251">
    <property type="entry name" value="Luciferase-like_dom"/>
</dbReference>
<evidence type="ECO:0000256" key="2">
    <source>
        <dbReference type="ARBA" id="ARBA00022643"/>
    </source>
</evidence>
<dbReference type="InterPro" id="IPR051260">
    <property type="entry name" value="Diverse_substr_monoxygenases"/>
</dbReference>